<dbReference type="EMBL" id="ML014111">
    <property type="protein sequence ID" value="RKP04343.1"/>
    <property type="molecule type" value="Genomic_DNA"/>
</dbReference>
<gene>
    <name evidence="3" type="ORF">CXG81DRAFT_16310</name>
</gene>
<dbReference type="PANTHER" id="PTHR31935">
    <property type="entry name" value="COILED-COIL DOMAIN-CONTAINING PROTEIN 13"/>
    <property type="match status" value="1"/>
</dbReference>
<feature type="compositionally biased region" description="Polar residues" evidence="2">
    <location>
        <begin position="669"/>
        <end position="688"/>
    </location>
</feature>
<feature type="region of interest" description="Disordered" evidence="2">
    <location>
        <begin position="1"/>
        <end position="26"/>
    </location>
</feature>
<feature type="compositionally biased region" description="Low complexity" evidence="2">
    <location>
        <begin position="567"/>
        <end position="622"/>
    </location>
</feature>
<dbReference type="Proteomes" id="UP000274922">
    <property type="component" value="Unassembled WGS sequence"/>
</dbReference>
<feature type="region of interest" description="Disordered" evidence="2">
    <location>
        <begin position="498"/>
        <end position="527"/>
    </location>
</feature>
<reference evidence="4" key="1">
    <citation type="journal article" date="2018" name="Nat. Microbiol.">
        <title>Leveraging single-cell genomics to expand the fungal tree of life.</title>
        <authorList>
            <person name="Ahrendt S.R."/>
            <person name="Quandt C.A."/>
            <person name="Ciobanu D."/>
            <person name="Clum A."/>
            <person name="Salamov A."/>
            <person name="Andreopoulos B."/>
            <person name="Cheng J.F."/>
            <person name="Woyke T."/>
            <person name="Pelin A."/>
            <person name="Henrissat B."/>
            <person name="Reynolds N.K."/>
            <person name="Benny G.L."/>
            <person name="Smith M.E."/>
            <person name="James T.Y."/>
            <person name="Grigoriev I.V."/>
        </authorList>
    </citation>
    <scope>NUCLEOTIDE SEQUENCE [LARGE SCALE GENOMIC DNA]</scope>
    <source>
        <strain evidence="4">ATCC 52028</strain>
    </source>
</reference>
<feature type="region of interest" description="Disordered" evidence="2">
    <location>
        <begin position="108"/>
        <end position="161"/>
    </location>
</feature>
<organism evidence="3 4">
    <name type="scientific">Caulochytrium protostelioides</name>
    <dbReference type="NCBI Taxonomy" id="1555241"/>
    <lineage>
        <taxon>Eukaryota</taxon>
        <taxon>Fungi</taxon>
        <taxon>Fungi incertae sedis</taxon>
        <taxon>Chytridiomycota</taxon>
        <taxon>Chytridiomycota incertae sedis</taxon>
        <taxon>Chytridiomycetes</taxon>
        <taxon>Caulochytriales</taxon>
        <taxon>Caulochytriaceae</taxon>
        <taxon>Caulochytrium</taxon>
    </lineage>
</organism>
<keyword evidence="4" id="KW-1185">Reference proteome</keyword>
<keyword evidence="1" id="KW-0175">Coiled coil</keyword>
<proteinExistence type="predicted"/>
<protein>
    <submittedName>
        <fullName evidence="3">Uncharacterized protein</fullName>
    </submittedName>
</protein>
<feature type="region of interest" description="Disordered" evidence="2">
    <location>
        <begin position="567"/>
        <end position="688"/>
    </location>
</feature>
<dbReference type="PANTHER" id="PTHR31935:SF1">
    <property type="entry name" value="COILED-COIL DOMAIN-CONTAINING PROTEIN 13"/>
    <property type="match status" value="1"/>
</dbReference>
<evidence type="ECO:0000313" key="3">
    <source>
        <dbReference type="EMBL" id="RKP04343.1"/>
    </source>
</evidence>
<evidence type="ECO:0000256" key="1">
    <source>
        <dbReference type="SAM" id="Coils"/>
    </source>
</evidence>
<feature type="compositionally biased region" description="Low complexity" evidence="2">
    <location>
        <begin position="148"/>
        <end position="161"/>
    </location>
</feature>
<feature type="compositionally biased region" description="Acidic residues" evidence="2">
    <location>
        <begin position="511"/>
        <end position="525"/>
    </location>
</feature>
<feature type="coiled-coil region" evidence="1">
    <location>
        <begin position="312"/>
        <end position="395"/>
    </location>
</feature>
<accession>A0A4P9XFG8</accession>
<evidence type="ECO:0000313" key="4">
    <source>
        <dbReference type="Proteomes" id="UP000274922"/>
    </source>
</evidence>
<dbReference type="InterPro" id="IPR038929">
    <property type="entry name" value="CCDC13"/>
</dbReference>
<dbReference type="AlphaFoldDB" id="A0A4P9XFG8"/>
<name>A0A4P9XFG8_9FUNG</name>
<evidence type="ECO:0000256" key="2">
    <source>
        <dbReference type="SAM" id="MobiDB-lite"/>
    </source>
</evidence>
<sequence>MATSLRPLNLRGSVHGGGGSSVVSRRDAATKTAMPAARPAYTATPHLTTAVAAAAAAAAESDVRTASPSHAHLIELARRTKELTVALARERGVSESLRVQVKQLQSQAAAERPLSGHHHRGGGAGAAARGSLPSLTATHGGGGSRPLTRPGSATSTTTTAAGVTARVNQLARRLADETVTTQQLRRDVGVLKRLVLRETGLDQDALSQMMATAASSTAGGSSTKEECAWRGRSETIFLLRQKLAAAEQRAAAAAAAAAAAGSDLTRGSVSHRTAAAATAGATSSSTGCCAVCGAGPNGAAPEVTRSHLHIIASKKAQHVSELANQLEAAQAEQQTLSQQYAGARARARGLEARVASLTADLRHAVDKSARDDVYVDALRARVAELERLCRAESASASASASAAGPPPPAGLAALGGAGVAVIKAAHARGMGGSGGMGGSNGDSRIIDDLEQVIHDQDQRLAERAARITALERQLGITPSASMAGPPGAVVASQPLATMPTATPSRRPPPPDEADEASEASEASEAEDVRFAAHQDQVDAMKWIRTRPSPPPPLPAQPGALHPLLAARSVPEPAASHPPAATPPRANATANAHAGASQHSPSRAAAPALRPQTQAQTQAANPASRTPRPAPPDRDVHDEDEEEYGDDHATHEVVSRFTYPADSQPARGHLSTSLTTLPTRHGSASSVDF</sequence>